<organism evidence="6">
    <name type="scientific">Magallana gigas</name>
    <name type="common">Pacific oyster</name>
    <name type="synonym">Crassostrea gigas</name>
    <dbReference type="NCBI Taxonomy" id="29159"/>
    <lineage>
        <taxon>Eukaryota</taxon>
        <taxon>Metazoa</taxon>
        <taxon>Spiralia</taxon>
        <taxon>Lophotrochozoa</taxon>
        <taxon>Mollusca</taxon>
        <taxon>Bivalvia</taxon>
        <taxon>Autobranchia</taxon>
        <taxon>Pteriomorphia</taxon>
        <taxon>Ostreida</taxon>
        <taxon>Ostreoidea</taxon>
        <taxon>Ostreidae</taxon>
        <taxon>Magallana</taxon>
    </lineage>
</organism>
<dbReference type="Pfam" id="PF05347">
    <property type="entry name" value="Complex1_LYR"/>
    <property type="match status" value="1"/>
</dbReference>
<proteinExistence type="inferred from homology"/>
<dbReference type="HOGENOM" id="CLU_154777_0_1_1"/>
<name>K1R792_MAGGI</name>
<reference evidence="6" key="1">
    <citation type="journal article" date="2012" name="Nature">
        <title>The oyster genome reveals stress adaptation and complexity of shell formation.</title>
        <authorList>
            <person name="Zhang G."/>
            <person name="Fang X."/>
            <person name="Guo X."/>
            <person name="Li L."/>
            <person name="Luo R."/>
            <person name="Xu F."/>
            <person name="Yang P."/>
            <person name="Zhang L."/>
            <person name="Wang X."/>
            <person name="Qi H."/>
            <person name="Xiong Z."/>
            <person name="Que H."/>
            <person name="Xie Y."/>
            <person name="Holland P.W."/>
            <person name="Paps J."/>
            <person name="Zhu Y."/>
            <person name="Wu F."/>
            <person name="Chen Y."/>
            <person name="Wang J."/>
            <person name="Peng C."/>
            <person name="Meng J."/>
            <person name="Yang L."/>
            <person name="Liu J."/>
            <person name="Wen B."/>
            <person name="Zhang N."/>
            <person name="Huang Z."/>
            <person name="Zhu Q."/>
            <person name="Feng Y."/>
            <person name="Mount A."/>
            <person name="Hedgecock D."/>
            <person name="Xu Z."/>
            <person name="Liu Y."/>
            <person name="Domazet-Loso T."/>
            <person name="Du Y."/>
            <person name="Sun X."/>
            <person name="Zhang S."/>
            <person name="Liu B."/>
            <person name="Cheng P."/>
            <person name="Jiang X."/>
            <person name="Li J."/>
            <person name="Fan D."/>
            <person name="Wang W."/>
            <person name="Fu W."/>
            <person name="Wang T."/>
            <person name="Wang B."/>
            <person name="Zhang J."/>
            <person name="Peng Z."/>
            <person name="Li Y."/>
            <person name="Li N."/>
            <person name="Wang J."/>
            <person name="Chen M."/>
            <person name="He Y."/>
            <person name="Tan F."/>
            <person name="Song X."/>
            <person name="Zheng Q."/>
            <person name="Huang R."/>
            <person name="Yang H."/>
            <person name="Du X."/>
            <person name="Chen L."/>
            <person name="Yang M."/>
            <person name="Gaffney P.M."/>
            <person name="Wang S."/>
            <person name="Luo L."/>
            <person name="She Z."/>
            <person name="Ming Y."/>
            <person name="Huang W."/>
            <person name="Zhang S."/>
            <person name="Huang B."/>
            <person name="Zhang Y."/>
            <person name="Qu T."/>
            <person name="Ni P."/>
            <person name="Miao G."/>
            <person name="Wang J."/>
            <person name="Wang Q."/>
            <person name="Steinberg C.E."/>
            <person name="Wang H."/>
            <person name="Li N."/>
            <person name="Qian L."/>
            <person name="Zhang G."/>
            <person name="Li Y."/>
            <person name="Yang H."/>
            <person name="Liu X."/>
            <person name="Wang J."/>
            <person name="Yin Y."/>
            <person name="Wang J."/>
        </authorList>
    </citation>
    <scope>NUCLEOTIDE SEQUENCE [LARGE SCALE GENOMIC DNA]</scope>
    <source>
        <strain evidence="6">05x7-T-G4-1.051#20</strain>
    </source>
</reference>
<dbReference type="InterPro" id="IPR052687">
    <property type="entry name" value="SDHAF1"/>
</dbReference>
<dbReference type="GO" id="GO:0005759">
    <property type="term" value="C:mitochondrial matrix"/>
    <property type="evidence" value="ECO:0007669"/>
    <property type="project" value="UniProtKB-SubCell"/>
</dbReference>
<evidence type="ECO:0000256" key="2">
    <source>
        <dbReference type="ARBA" id="ARBA00023128"/>
    </source>
</evidence>
<comment type="similarity">
    <text evidence="4">Belongs to the complex I LYR family. SDHAF1 subfamily.</text>
</comment>
<sequence>MPKHSQIQLQILSLYKQFLKLSKDKPGLKEVIRSEFRKNATIPRSDILRVEYQFRLGKKQFENLKNSEVDSVGVFEREK</sequence>
<dbReference type="AlphaFoldDB" id="K1R792"/>
<gene>
    <name evidence="6" type="ORF">CGI_10022036</name>
</gene>
<protein>
    <submittedName>
        <fullName evidence="6">Succinate dehydrogenase assembly factor 1, mitochondrial</fullName>
    </submittedName>
</protein>
<keyword evidence="2" id="KW-0496">Mitochondrion</keyword>
<feature type="domain" description="Complex 1 LYR protein" evidence="5">
    <location>
        <begin position="10"/>
        <end position="62"/>
    </location>
</feature>
<keyword evidence="3" id="KW-0143">Chaperone</keyword>
<dbReference type="InParanoid" id="K1R792"/>
<comment type="subcellular location">
    <subcellularLocation>
        <location evidence="1">Mitochondrion matrix</location>
    </subcellularLocation>
</comment>
<dbReference type="InterPro" id="IPR008011">
    <property type="entry name" value="Complex1_LYR_dom"/>
</dbReference>
<dbReference type="PANTHER" id="PTHR47046">
    <property type="entry name" value="SUCCINATE DEHYDROGENASE ASSEMBLY FACTOR 1, MITOCHONDRIAL"/>
    <property type="match status" value="1"/>
</dbReference>
<evidence type="ECO:0000256" key="3">
    <source>
        <dbReference type="ARBA" id="ARBA00023186"/>
    </source>
</evidence>
<dbReference type="InterPro" id="IPR045295">
    <property type="entry name" value="Complex1_LYR_SDHAF1_LYRM8"/>
</dbReference>
<evidence type="ECO:0000313" key="6">
    <source>
        <dbReference type="EMBL" id="EKC41633.1"/>
    </source>
</evidence>
<evidence type="ECO:0000256" key="4">
    <source>
        <dbReference type="ARBA" id="ARBA00025715"/>
    </source>
</evidence>
<evidence type="ECO:0000256" key="1">
    <source>
        <dbReference type="ARBA" id="ARBA00004305"/>
    </source>
</evidence>
<dbReference type="GO" id="GO:0034553">
    <property type="term" value="P:mitochondrial respiratory chain complex II assembly"/>
    <property type="evidence" value="ECO:0007669"/>
    <property type="project" value="InterPro"/>
</dbReference>
<dbReference type="PANTHER" id="PTHR47046:SF1">
    <property type="entry name" value="SUCCINATE DEHYDROGENASE ASSEMBLY FACTOR 1, MITOCHONDRIAL"/>
    <property type="match status" value="1"/>
</dbReference>
<dbReference type="CDD" id="cd20268">
    <property type="entry name" value="Complex1_LYR_SDHAF1_LYRM8"/>
    <property type="match status" value="1"/>
</dbReference>
<dbReference type="EMBL" id="JH818186">
    <property type="protein sequence ID" value="EKC41633.1"/>
    <property type="molecule type" value="Genomic_DNA"/>
</dbReference>
<accession>K1R792</accession>
<evidence type="ECO:0000259" key="5">
    <source>
        <dbReference type="Pfam" id="PF05347"/>
    </source>
</evidence>